<dbReference type="SUPFAM" id="SSF49879">
    <property type="entry name" value="SMAD/FHA domain"/>
    <property type="match status" value="2"/>
</dbReference>
<dbReference type="Proteomes" id="UP001597090">
    <property type="component" value="Unassembled WGS sequence"/>
</dbReference>
<dbReference type="Pfam" id="PF00498">
    <property type="entry name" value="FHA"/>
    <property type="match status" value="2"/>
</dbReference>
<dbReference type="Gene3D" id="2.60.200.20">
    <property type="match status" value="2"/>
</dbReference>
<dbReference type="PROSITE" id="PS50006">
    <property type="entry name" value="FHA_DOMAIN"/>
    <property type="match status" value="1"/>
</dbReference>
<feature type="domain" description="FHA" evidence="2">
    <location>
        <begin position="169"/>
        <end position="218"/>
    </location>
</feature>
<proteinExistence type="predicted"/>
<evidence type="ECO:0000313" key="3">
    <source>
        <dbReference type="EMBL" id="MFD0739449.1"/>
    </source>
</evidence>
<evidence type="ECO:0000313" key="4">
    <source>
        <dbReference type="Proteomes" id="UP001597090"/>
    </source>
</evidence>
<keyword evidence="1" id="KW-0812">Transmembrane</keyword>
<gene>
    <name evidence="3" type="ORF">ACFQZQ_09160</name>
</gene>
<keyword evidence="4" id="KW-1185">Reference proteome</keyword>
<evidence type="ECO:0000259" key="2">
    <source>
        <dbReference type="PROSITE" id="PS50006"/>
    </source>
</evidence>
<dbReference type="InterPro" id="IPR000253">
    <property type="entry name" value="FHA_dom"/>
</dbReference>
<dbReference type="InterPro" id="IPR050923">
    <property type="entry name" value="Cell_Proc_Reg/RNA_Proc"/>
</dbReference>
<name>A0ABW2YM17_9GAMM</name>
<dbReference type="EMBL" id="JBHTIH010000003">
    <property type="protein sequence ID" value="MFD0739449.1"/>
    <property type="molecule type" value="Genomic_DNA"/>
</dbReference>
<evidence type="ECO:0000256" key="1">
    <source>
        <dbReference type="SAM" id="Phobius"/>
    </source>
</evidence>
<organism evidence="3 4">
    <name type="scientific">Lysobacter koreensis</name>
    <dbReference type="NCBI Taxonomy" id="266122"/>
    <lineage>
        <taxon>Bacteria</taxon>
        <taxon>Pseudomonadati</taxon>
        <taxon>Pseudomonadota</taxon>
        <taxon>Gammaproteobacteria</taxon>
        <taxon>Lysobacterales</taxon>
        <taxon>Lysobacteraceae</taxon>
        <taxon>Lysobacter</taxon>
    </lineage>
</organism>
<comment type="caution">
    <text evidence="3">The sequence shown here is derived from an EMBL/GenBank/DDBJ whole genome shotgun (WGS) entry which is preliminary data.</text>
</comment>
<reference evidence="4" key="1">
    <citation type="journal article" date="2019" name="Int. J. Syst. Evol. Microbiol.">
        <title>The Global Catalogue of Microorganisms (GCM) 10K type strain sequencing project: providing services to taxonomists for standard genome sequencing and annotation.</title>
        <authorList>
            <consortium name="The Broad Institute Genomics Platform"/>
            <consortium name="The Broad Institute Genome Sequencing Center for Infectious Disease"/>
            <person name="Wu L."/>
            <person name="Ma J."/>
        </authorList>
    </citation>
    <scope>NUCLEOTIDE SEQUENCE [LARGE SCALE GENOMIC DNA]</scope>
    <source>
        <strain evidence="4">CCUG 55491</strain>
    </source>
</reference>
<dbReference type="SMART" id="SM00240">
    <property type="entry name" value="FHA"/>
    <property type="match status" value="2"/>
</dbReference>
<dbReference type="CDD" id="cd00060">
    <property type="entry name" value="FHA"/>
    <property type="match status" value="2"/>
</dbReference>
<accession>A0ABW2YM17</accession>
<dbReference type="InterPro" id="IPR008984">
    <property type="entry name" value="SMAD_FHA_dom_sf"/>
</dbReference>
<feature type="transmembrane region" description="Helical" evidence="1">
    <location>
        <begin position="268"/>
        <end position="289"/>
    </location>
</feature>
<dbReference type="PANTHER" id="PTHR23308">
    <property type="entry name" value="NUCLEAR INHIBITOR OF PROTEIN PHOSPHATASE-1"/>
    <property type="match status" value="1"/>
</dbReference>
<protein>
    <submittedName>
        <fullName evidence="3">FHA domain-containing protein</fullName>
    </submittedName>
</protein>
<sequence>MAVRGPIRKHLGSHFQGRAQACMKLVFPGGEHPQVLLGQGINRIGSDPGSTIVLDRPGVQPQHCQLHVTAHGVMLDVPRGTMVWVNDRQVDGLISLRAGDTIVFEHVRARLASMEGVTAVGAVLGLPGVTHPSANDDPGITAVRVVLPKYVLRGIDSVGGRNFAVHGVATVGRANDCALHLDEPGISRVHARLLPTDDGVQIEDMGSTNGSFINGRRVLRALAKPGDEVAFDGLRFRVSAPGQAEAVKGAALPAASPSRPRLAWPPRAVLAVLGLALIVLLGFAVPQLMR</sequence>
<keyword evidence="1" id="KW-0472">Membrane</keyword>
<dbReference type="RefSeq" id="WP_386812445.1">
    <property type="nucleotide sequence ID" value="NZ_JBHTIH010000003.1"/>
</dbReference>
<keyword evidence="1" id="KW-1133">Transmembrane helix</keyword>